<dbReference type="EMBL" id="JADCTT010000016">
    <property type="protein sequence ID" value="KAF9743628.1"/>
    <property type="molecule type" value="Genomic_DNA"/>
</dbReference>
<name>A0A8H7N2K1_BIOOC</name>
<gene>
    <name evidence="3" type="ORF">IM811_005968</name>
</gene>
<feature type="region of interest" description="Disordered" evidence="1">
    <location>
        <begin position="1"/>
        <end position="22"/>
    </location>
</feature>
<dbReference type="Pfam" id="PF09825">
    <property type="entry name" value="BPL_N"/>
    <property type="match status" value="1"/>
</dbReference>
<reference evidence="3" key="1">
    <citation type="submission" date="2020-10" db="EMBL/GenBank/DDBJ databases">
        <title>High-Quality Genome Resource of Clonostachys rosea strain S41 by Oxford Nanopore Long-Read Sequencing.</title>
        <authorList>
            <person name="Wang H."/>
        </authorList>
    </citation>
    <scope>NUCLEOTIDE SEQUENCE</scope>
    <source>
        <strain evidence="3">S41</strain>
    </source>
</reference>
<evidence type="ECO:0000313" key="4">
    <source>
        <dbReference type="Proteomes" id="UP000616885"/>
    </source>
</evidence>
<proteinExistence type="predicted"/>
<dbReference type="SUPFAM" id="SSF52317">
    <property type="entry name" value="Class I glutamine amidotransferase-like"/>
    <property type="match status" value="1"/>
</dbReference>
<dbReference type="InterPro" id="IPR029062">
    <property type="entry name" value="Class_I_gatase-like"/>
</dbReference>
<evidence type="ECO:0000259" key="2">
    <source>
        <dbReference type="Pfam" id="PF09825"/>
    </source>
</evidence>
<protein>
    <recommendedName>
        <fullName evidence="2">Biotin-protein ligase N-terminal domain-containing protein</fullName>
    </recommendedName>
</protein>
<feature type="domain" description="Biotin-protein ligase N-terminal" evidence="2">
    <location>
        <begin position="144"/>
        <end position="193"/>
    </location>
</feature>
<sequence>MSLETKSAKQRQSPEETPDIVPPRTLTAEEAEKDYQKQLALLQVGSFHLNTKHTAYYLSLNRIVINFQNEVASWSEPSSDFVCYGQSSGSFQPRATIGCGLSRQPCPRECSDSVGNLLTNSEYNFKVTYAGPTEEVDLSPELLSQASIYAYPGGPDVGRSWKELKEHGDTIRNFVLAGGRYMGFCLGAYLAGQSALDLLPEGIDVDSEIQRDNSQVKGPEDTTIQVDWTFNASTGNSRLDQGRWAYFQEGAVILGFKGDDPRVVGRYSRNKDVAASVTPYGKGFVGLVGPHPEADAKWYSDAEITNPDGIQTDIGYDFIKSTMQGISVPSSKIGN</sequence>
<dbReference type="AlphaFoldDB" id="A0A8H7N2K1"/>
<organism evidence="3 4">
    <name type="scientific">Bionectria ochroleuca</name>
    <name type="common">Gliocladium roseum</name>
    <dbReference type="NCBI Taxonomy" id="29856"/>
    <lineage>
        <taxon>Eukaryota</taxon>
        <taxon>Fungi</taxon>
        <taxon>Dikarya</taxon>
        <taxon>Ascomycota</taxon>
        <taxon>Pezizomycotina</taxon>
        <taxon>Sordariomycetes</taxon>
        <taxon>Hypocreomycetidae</taxon>
        <taxon>Hypocreales</taxon>
        <taxon>Bionectriaceae</taxon>
        <taxon>Clonostachys</taxon>
    </lineage>
</organism>
<dbReference type="Gene3D" id="3.40.50.880">
    <property type="match status" value="1"/>
</dbReference>
<dbReference type="Proteomes" id="UP000616885">
    <property type="component" value="Unassembled WGS sequence"/>
</dbReference>
<comment type="caution">
    <text evidence="3">The sequence shown here is derived from an EMBL/GenBank/DDBJ whole genome shotgun (WGS) entry which is preliminary data.</text>
</comment>
<accession>A0A8H7N2K1</accession>
<dbReference type="InterPro" id="IPR019197">
    <property type="entry name" value="Biotin-prot_ligase_N"/>
</dbReference>
<evidence type="ECO:0000256" key="1">
    <source>
        <dbReference type="SAM" id="MobiDB-lite"/>
    </source>
</evidence>
<evidence type="ECO:0000313" key="3">
    <source>
        <dbReference type="EMBL" id="KAF9743628.1"/>
    </source>
</evidence>